<evidence type="ECO:0000313" key="2">
    <source>
        <dbReference type="EMBL" id="EGO18471.1"/>
    </source>
</evidence>
<feature type="transmembrane region" description="Helical" evidence="1">
    <location>
        <begin position="252"/>
        <end position="271"/>
    </location>
</feature>
<evidence type="ECO:0000256" key="1">
    <source>
        <dbReference type="SAM" id="Phobius"/>
    </source>
</evidence>
<organism>
    <name type="scientific">Serpula lacrymans var. lacrymans (strain S7.9)</name>
    <name type="common">Dry rot fungus</name>
    <dbReference type="NCBI Taxonomy" id="578457"/>
    <lineage>
        <taxon>Eukaryota</taxon>
        <taxon>Fungi</taxon>
        <taxon>Dikarya</taxon>
        <taxon>Basidiomycota</taxon>
        <taxon>Agaricomycotina</taxon>
        <taxon>Agaricomycetes</taxon>
        <taxon>Agaricomycetidae</taxon>
        <taxon>Boletales</taxon>
        <taxon>Coniophorineae</taxon>
        <taxon>Serpulaceae</taxon>
        <taxon>Serpula</taxon>
    </lineage>
</organism>
<keyword evidence="1" id="KW-0472">Membrane</keyword>
<feature type="transmembrane region" description="Helical" evidence="1">
    <location>
        <begin position="277"/>
        <end position="298"/>
    </location>
</feature>
<keyword evidence="1" id="KW-0812">Transmembrane</keyword>
<reference evidence="2" key="1">
    <citation type="submission" date="2011-04" db="EMBL/GenBank/DDBJ databases">
        <title>Evolution of plant cell wall degrading machinery underlies the functional diversity of forest fungi.</title>
        <authorList>
            <consortium name="US DOE Joint Genome Institute (JGI-PGF)"/>
            <person name="Eastwood D.C."/>
            <person name="Floudas D."/>
            <person name="Binder M."/>
            <person name="Majcherczyk A."/>
            <person name="Schneider P."/>
            <person name="Aerts A."/>
            <person name="Asiegbu F.O."/>
            <person name="Baker S.E."/>
            <person name="Barry K."/>
            <person name="Bendiksby M."/>
            <person name="Blumentritt M."/>
            <person name="Coutinho P.M."/>
            <person name="Cullen D."/>
            <person name="Cullen D."/>
            <person name="Gathman A."/>
            <person name="Goodell B."/>
            <person name="Henrissat B."/>
            <person name="Ihrmark K."/>
            <person name="Kauserud H."/>
            <person name="Kohler A."/>
            <person name="LaButti K."/>
            <person name="Lapidus A."/>
            <person name="Lavin J.L."/>
            <person name="Lee Y.-H."/>
            <person name="Lindquist E."/>
            <person name="Lilly W."/>
            <person name="Lucas S."/>
            <person name="Morin E."/>
            <person name="Murat C."/>
            <person name="Oguiza J.A."/>
            <person name="Park J."/>
            <person name="Pisabarro A.G."/>
            <person name="Riley R."/>
            <person name="Rosling A."/>
            <person name="Salamov A."/>
            <person name="Schmidt O."/>
            <person name="Schmutz J."/>
            <person name="Skrede I."/>
            <person name="Stenlid J."/>
            <person name="Wiebenga A."/>
            <person name="Xie X."/>
            <person name="Kues U."/>
            <person name="Hibbett D.S."/>
            <person name="Hoffmeister D."/>
            <person name="Hogberg N."/>
            <person name="Martin F."/>
            <person name="Grigoriev I.V."/>
            <person name="Watkinson S.C."/>
        </authorList>
    </citation>
    <scope>NUCLEOTIDE SEQUENCE</scope>
    <source>
        <strain evidence="2">S7.9</strain>
    </source>
</reference>
<dbReference type="AlphaFoldDB" id="F8PED9"/>
<sequence length="398" mass="43990">MPDLTMLYSGTPEKVSGQAFGIYMHIRYSSNELKNPHTPLAYLSLDVANQVEVARYLYAVTLGAYVWDIATNLDNDYKLLVHHRVGFPTIAYWLSRVFTLSWILTMLIFQADFIPNCQALQIAMGVCLVLAQSATSLLFLLRALAIWRGSHRTCAMFIVLWVAVVGSSLSVPIGTVPGNIGPTQQCIVLKVYGYAELFSAVAMLNDSVILFAISYRILTRCTLEKSFKSQIGAFLGQGSIPKLSRALLQGGLQYYLIAVLGNILLLVLLGISSVPVVYHGMCTVPVMALINAMGCIVFRKIKFGLISSDGTVYTRSRLHTCREPHGNHLTLHICRSRCGDGDRRYPELPNHIQQFVASHTMETDTEATRVIEDSTGRTCPNPSNMSTISDATLDIMDK</sequence>
<keyword evidence="1" id="KW-1133">Transmembrane helix</keyword>
<dbReference type="GeneID" id="18821624"/>
<name>F8PED9_SERL9</name>
<feature type="transmembrane region" description="Helical" evidence="1">
    <location>
        <begin position="121"/>
        <end position="141"/>
    </location>
</feature>
<dbReference type="HOGENOM" id="CLU_060549_3_0_1"/>
<feature type="transmembrane region" description="Helical" evidence="1">
    <location>
        <begin position="153"/>
        <end position="173"/>
    </location>
</feature>
<gene>
    <name evidence="2" type="ORF">SERLADRAFT_481054</name>
</gene>
<dbReference type="OrthoDB" id="3038990at2759"/>
<protein>
    <submittedName>
        <fullName evidence="2">Uncharacterized protein</fullName>
    </submittedName>
</protein>
<dbReference type="RefSeq" id="XP_007324751.1">
    <property type="nucleotide sequence ID" value="XM_007324689.1"/>
</dbReference>
<dbReference type="Proteomes" id="UP000008064">
    <property type="component" value="Unassembled WGS sequence"/>
</dbReference>
<dbReference type="EMBL" id="GL945448">
    <property type="protein sequence ID" value="EGO18471.1"/>
    <property type="molecule type" value="Genomic_DNA"/>
</dbReference>
<dbReference type="KEGG" id="sla:SERLADRAFT_481054"/>
<feature type="transmembrane region" description="Helical" evidence="1">
    <location>
        <begin position="90"/>
        <end position="109"/>
    </location>
</feature>
<accession>F8PED9</accession>
<proteinExistence type="predicted"/>
<feature type="transmembrane region" description="Helical" evidence="1">
    <location>
        <begin position="197"/>
        <end position="218"/>
    </location>
</feature>